<proteinExistence type="inferred from homology"/>
<dbReference type="GO" id="GO:0004564">
    <property type="term" value="F:beta-fructofuranosidase activity"/>
    <property type="evidence" value="ECO:0007669"/>
    <property type="project" value="UniProtKB-EC"/>
</dbReference>
<evidence type="ECO:0000256" key="3">
    <source>
        <dbReference type="ARBA" id="ARBA00012758"/>
    </source>
</evidence>
<dbReference type="EC" id="3.2.1.26" evidence="3"/>
<dbReference type="InterPro" id="IPR051518">
    <property type="entry name" value="Sucrose_Phosphatase"/>
</dbReference>
<dbReference type="InterPro" id="IPR036412">
    <property type="entry name" value="HAD-like_sf"/>
</dbReference>
<evidence type="ECO:0000256" key="1">
    <source>
        <dbReference type="ARBA" id="ARBA00000094"/>
    </source>
</evidence>
<dbReference type="NCBIfam" id="TIGR01484">
    <property type="entry name" value="HAD-SF-IIB"/>
    <property type="match status" value="1"/>
</dbReference>
<dbReference type="InterPro" id="IPR008928">
    <property type="entry name" value="6-hairpin_glycosidase_sf"/>
</dbReference>
<dbReference type="PANTHER" id="PTHR46521:SF4">
    <property type="entry name" value="SUCROSE-PHOSPHATASE 2-RELATED"/>
    <property type="match status" value="1"/>
</dbReference>
<sequence length="700" mass="78389">MSADSAKPIRLFSSDLDGTLIGNPESTRRFKAAWESLPASRRPLLVYNSGRLVDDLRRFIINGTLPEADYCIGGVGTQIFDVRAGAFIDEFHDHLSQGWNAAQVGEFMAKVPGIQPQPDEFQHEFKSSWFLERASPSTIRGVVRRLREAGLAANVVYSSHRDLDVLPSNATKAGALAWLCERLGIGLDEVLVAGDTGNDASMFRLPGVRGIIVENAQPELFEATVDIPIYTSHQIIADGVLDGLVHHGVIQALPSREQTSMGADEIEPGFRMLFGDSHLGVLSDSERDFLRTAYDRALIALRKNITPLGFTACSLADNVCVGTDANYRSVWARDGAITIWSTLHLDDPDIRAAQVATFETLLKAVTSNGQIPANVRIEDGKADYSGVGNIASIDSGLWILIALYDFAAHTGDHTLLYRHADRLQSMMTWLTAHDSNNDGLLEIPEAGDWTDLFGRSYNVLYDEVLWFRANLCYGRILEFMGQFDQASQYLRASQRIRSRLLDLFWPSTKDALQGEQRPHRFADRQFALGDTQYLLAEITPFAYNWRCDIFGNVLAFLMNLLDMERARTAFRFMWGVGANQPWPVANLYPVVQAGDPDWRSYYTVNLLNLPHHYHNGGVWPFIGGLWVRFIQQLGFREVACRELVRLAQLNQLGRDQEWEFNEWAHGQTGRPMGKAFQAWSAASFLRACHELDTKPVAENA</sequence>
<dbReference type="Gene3D" id="3.90.1070.10">
    <property type="match status" value="1"/>
</dbReference>
<evidence type="ECO:0000256" key="6">
    <source>
        <dbReference type="ARBA" id="ARBA00023295"/>
    </source>
</evidence>
<comment type="caution">
    <text evidence="8">The sequence shown here is derived from an EMBL/GenBank/DDBJ whole genome shotgun (WGS) entry which is preliminary data.</text>
</comment>
<dbReference type="InterPro" id="IPR006379">
    <property type="entry name" value="HAD-SF_hydro_IIB"/>
</dbReference>
<dbReference type="Gene3D" id="1.50.10.10">
    <property type="match status" value="1"/>
</dbReference>
<dbReference type="SFLD" id="SFLDS00003">
    <property type="entry name" value="Haloacid_Dehalogenase"/>
    <property type="match status" value="1"/>
</dbReference>
<accession>A0A1J5TCH9</accession>
<organism evidence="8">
    <name type="scientific">mine drainage metagenome</name>
    <dbReference type="NCBI Taxonomy" id="410659"/>
    <lineage>
        <taxon>unclassified sequences</taxon>
        <taxon>metagenomes</taxon>
        <taxon>ecological metagenomes</taxon>
    </lineage>
</organism>
<keyword evidence="4 8" id="KW-0378">Hydrolase</keyword>
<comment type="similarity">
    <text evidence="2">Belongs to the glycosyl hydrolase 100 family.</text>
</comment>
<evidence type="ECO:0000259" key="7">
    <source>
        <dbReference type="Pfam" id="PF05116"/>
    </source>
</evidence>
<dbReference type="InterPro" id="IPR024746">
    <property type="entry name" value="Glyco_hydro_100"/>
</dbReference>
<dbReference type="Pfam" id="PF05116">
    <property type="entry name" value="S6PP"/>
    <property type="match status" value="1"/>
</dbReference>
<reference evidence="8" key="1">
    <citation type="submission" date="2016-10" db="EMBL/GenBank/DDBJ databases">
        <title>Sequence of Gallionella enrichment culture.</title>
        <authorList>
            <person name="Poehlein A."/>
            <person name="Muehling M."/>
            <person name="Daniel R."/>
        </authorList>
    </citation>
    <scope>NUCLEOTIDE SEQUENCE</scope>
</reference>
<protein>
    <recommendedName>
        <fullName evidence="3">beta-fructofuranosidase</fullName>
        <ecNumber evidence="3">3.2.1.26</ecNumber>
    </recommendedName>
</protein>
<dbReference type="InterPro" id="IPR006380">
    <property type="entry name" value="SPP-like_dom"/>
</dbReference>
<dbReference type="SFLD" id="SFLDG01140">
    <property type="entry name" value="C2.B:_Phosphomannomutase_and_P"/>
    <property type="match status" value="1"/>
</dbReference>
<feature type="domain" description="Sucrose phosphatase-like" evidence="7">
    <location>
        <begin position="10"/>
        <end position="247"/>
    </location>
</feature>
<dbReference type="EMBL" id="MLJW01000002">
    <property type="protein sequence ID" value="OIR18626.1"/>
    <property type="molecule type" value="Genomic_DNA"/>
</dbReference>
<evidence type="ECO:0000256" key="4">
    <source>
        <dbReference type="ARBA" id="ARBA00022801"/>
    </source>
</evidence>
<dbReference type="GO" id="GO:0005975">
    <property type="term" value="P:carbohydrate metabolic process"/>
    <property type="evidence" value="ECO:0007669"/>
    <property type="project" value="InterPro"/>
</dbReference>
<dbReference type="InterPro" id="IPR012341">
    <property type="entry name" value="6hp_glycosidase-like_sf"/>
</dbReference>
<name>A0A1J5TCH9_9ZZZZ</name>
<evidence type="ECO:0000313" key="8">
    <source>
        <dbReference type="EMBL" id="OIR18626.1"/>
    </source>
</evidence>
<dbReference type="InterPro" id="IPR023214">
    <property type="entry name" value="HAD_sf"/>
</dbReference>
<dbReference type="Gene3D" id="3.40.50.1000">
    <property type="entry name" value="HAD superfamily/HAD-like"/>
    <property type="match status" value="1"/>
</dbReference>
<dbReference type="SFLD" id="SFLDG01141">
    <property type="entry name" value="C2.B.1:_Sucrose_Phosphatase_Li"/>
    <property type="match status" value="1"/>
</dbReference>
<gene>
    <name evidence="8" type="primary">mfppA_1</name>
    <name evidence="8" type="ORF">GALL_09640</name>
</gene>
<keyword evidence="6" id="KW-0326">Glycosidase</keyword>
<comment type="catalytic activity">
    <reaction evidence="1">
        <text>Hydrolysis of terminal non-reducing beta-D-fructofuranoside residues in beta-D-fructofuranosides.</text>
        <dbReference type="EC" id="3.2.1.26"/>
    </reaction>
</comment>
<keyword evidence="5" id="KW-0119">Carbohydrate metabolism</keyword>
<dbReference type="GO" id="GO:0033926">
    <property type="term" value="F:endo-alpha-N-acetylgalactosaminidase activity"/>
    <property type="evidence" value="ECO:0007669"/>
    <property type="project" value="InterPro"/>
</dbReference>
<evidence type="ECO:0000256" key="5">
    <source>
        <dbReference type="ARBA" id="ARBA00023277"/>
    </source>
</evidence>
<dbReference type="Pfam" id="PF12899">
    <property type="entry name" value="Glyco_hydro_100"/>
    <property type="match status" value="1"/>
</dbReference>
<dbReference type="AlphaFoldDB" id="A0A1J5TCH9"/>
<dbReference type="SUPFAM" id="SSF48208">
    <property type="entry name" value="Six-hairpin glycosidases"/>
    <property type="match status" value="1"/>
</dbReference>
<dbReference type="PANTHER" id="PTHR46521">
    <property type="entry name" value="SUCROSE-PHOSPHATASE 2-RELATED"/>
    <property type="match status" value="1"/>
</dbReference>
<evidence type="ECO:0000256" key="2">
    <source>
        <dbReference type="ARBA" id="ARBA00007671"/>
    </source>
</evidence>
<dbReference type="SUPFAM" id="SSF56784">
    <property type="entry name" value="HAD-like"/>
    <property type="match status" value="1"/>
</dbReference>